<dbReference type="PANTHER" id="PTHR34968">
    <property type="entry name" value="AUGMIN SUBUNIT 5"/>
    <property type="match status" value="1"/>
</dbReference>
<dbReference type="EMBL" id="JBBNAG010000002">
    <property type="protein sequence ID" value="KAK9158014.1"/>
    <property type="molecule type" value="Genomic_DNA"/>
</dbReference>
<protein>
    <submittedName>
        <fullName evidence="1">Uncharacterized protein</fullName>
    </submittedName>
</protein>
<dbReference type="GO" id="GO:0070652">
    <property type="term" value="C:HAUS complex"/>
    <property type="evidence" value="ECO:0007669"/>
    <property type="project" value="InterPro"/>
</dbReference>
<organism evidence="1 2">
    <name type="scientific">Stephania cephalantha</name>
    <dbReference type="NCBI Taxonomy" id="152367"/>
    <lineage>
        <taxon>Eukaryota</taxon>
        <taxon>Viridiplantae</taxon>
        <taxon>Streptophyta</taxon>
        <taxon>Embryophyta</taxon>
        <taxon>Tracheophyta</taxon>
        <taxon>Spermatophyta</taxon>
        <taxon>Magnoliopsida</taxon>
        <taxon>Ranunculales</taxon>
        <taxon>Menispermaceae</taxon>
        <taxon>Menispermoideae</taxon>
        <taxon>Cissampelideae</taxon>
        <taxon>Stephania</taxon>
    </lineage>
</organism>
<dbReference type="PANTHER" id="PTHR34968:SF1">
    <property type="entry name" value="AUGMIN SUBUNIT 5"/>
    <property type="match status" value="1"/>
</dbReference>
<dbReference type="GO" id="GO:0051225">
    <property type="term" value="P:spindle assembly"/>
    <property type="evidence" value="ECO:0007669"/>
    <property type="project" value="InterPro"/>
</dbReference>
<dbReference type="Pfam" id="PF14817">
    <property type="entry name" value="HAUS5"/>
    <property type="match status" value="1"/>
</dbReference>
<evidence type="ECO:0000313" key="1">
    <source>
        <dbReference type="EMBL" id="KAK9158014.1"/>
    </source>
</evidence>
<dbReference type="InterPro" id="IPR044706">
    <property type="entry name" value="AUG5_plant"/>
</dbReference>
<proteinExistence type="predicted"/>
<keyword evidence="2" id="KW-1185">Reference proteome</keyword>
<sequence length="94" mass="10425">MNSNEASVTPDLISEAKMQNSGSSIAQSEAIQEWLQNGMGYRPQGGSNSIPFIDLLRKICNFLLQQVKSEKIVKNIKRNILVSGNRMGRVKMGE</sequence>
<dbReference type="GO" id="GO:0005876">
    <property type="term" value="C:spindle microtubule"/>
    <property type="evidence" value="ECO:0007669"/>
    <property type="project" value="InterPro"/>
</dbReference>
<accession>A0AAP0KUD3</accession>
<dbReference type="InterPro" id="IPR029131">
    <property type="entry name" value="HAUS5"/>
</dbReference>
<name>A0AAP0KUD3_9MAGN</name>
<comment type="caution">
    <text evidence="1">The sequence shown here is derived from an EMBL/GenBank/DDBJ whole genome shotgun (WGS) entry which is preliminary data.</text>
</comment>
<evidence type="ECO:0000313" key="2">
    <source>
        <dbReference type="Proteomes" id="UP001419268"/>
    </source>
</evidence>
<dbReference type="AlphaFoldDB" id="A0AAP0KUD3"/>
<gene>
    <name evidence="1" type="ORF">Scep_004588</name>
</gene>
<dbReference type="Proteomes" id="UP001419268">
    <property type="component" value="Unassembled WGS sequence"/>
</dbReference>
<reference evidence="1 2" key="1">
    <citation type="submission" date="2024-01" db="EMBL/GenBank/DDBJ databases">
        <title>Genome assemblies of Stephania.</title>
        <authorList>
            <person name="Yang L."/>
        </authorList>
    </citation>
    <scope>NUCLEOTIDE SEQUENCE [LARGE SCALE GENOMIC DNA]</scope>
    <source>
        <strain evidence="1">JXDWG</strain>
        <tissue evidence="1">Leaf</tissue>
    </source>
</reference>